<evidence type="ECO:0000256" key="1">
    <source>
        <dbReference type="ARBA" id="ARBA00006484"/>
    </source>
</evidence>
<dbReference type="InterPro" id="IPR002347">
    <property type="entry name" value="SDR_fam"/>
</dbReference>
<keyword evidence="5" id="KW-1185">Reference proteome</keyword>
<dbReference type="KEGG" id="ccai:NAS2_1030"/>
<dbReference type="Pfam" id="PF00106">
    <property type="entry name" value="adh_short"/>
    <property type="match status" value="1"/>
</dbReference>
<evidence type="ECO:0000256" key="3">
    <source>
        <dbReference type="RuleBase" id="RU000363"/>
    </source>
</evidence>
<reference evidence="4 5" key="1">
    <citation type="journal article" date="2019" name="ISME J.">
        <title>Isolation and characterization of a thermophilic sulfur- and iron-reducing thaumarchaeote from a terrestrial acidic hot spring.</title>
        <authorList>
            <person name="Kato S."/>
            <person name="Itoh T."/>
            <person name="Yuki M."/>
            <person name="Nagamori M."/>
            <person name="Ohnishi M."/>
            <person name="Uematsu K."/>
            <person name="Suzuki K."/>
            <person name="Takashina T."/>
            <person name="Ohkuma M."/>
        </authorList>
    </citation>
    <scope>NUCLEOTIDE SEQUENCE [LARGE SCALE GENOMIC DNA]</scope>
    <source>
        <strain evidence="4 5">NAS-02</strain>
    </source>
</reference>
<dbReference type="AlphaFoldDB" id="A0A4P2VCV1"/>
<dbReference type="PANTHER" id="PTHR44169">
    <property type="entry name" value="NADPH-DEPENDENT 1-ACYLDIHYDROXYACETONE PHOSPHATE REDUCTASE"/>
    <property type="match status" value="1"/>
</dbReference>
<protein>
    <submittedName>
        <fullName evidence="4">Short-chain dehydrogenase</fullName>
    </submittedName>
</protein>
<evidence type="ECO:0000313" key="5">
    <source>
        <dbReference type="Proteomes" id="UP000509448"/>
    </source>
</evidence>
<dbReference type="PRINTS" id="PR00080">
    <property type="entry name" value="SDRFAMILY"/>
</dbReference>
<dbReference type="Gene3D" id="3.40.50.720">
    <property type="entry name" value="NAD(P)-binding Rossmann-like Domain"/>
    <property type="match status" value="1"/>
</dbReference>
<sequence length="279" mass="29690">MVLITGASSGIGGATTSLLARSGFTVFGGSRRPPRDGASEFEWIHLDVTSDESVRSCVSTVLERAGRIDFLVNNAGTAIVGAIEETPIEDAEALFETNFFGMARMVNAVLPSMRRRRSGLIVNVGSMSARVPLPFHGYMSASKAAVSSYSDALRLELRPLGIRVTVVEPGMVATHPGAAFDSVRVGEAIEDYSSYERVATSIYEEGQNRGSNPEVVAAAILRAIRSGNPARYYLVGGESWLVRAAGLLPPSAVEALMARRFRLPGPSGRRARGDTGELG</sequence>
<keyword evidence="2" id="KW-0560">Oxidoreductase</keyword>
<proteinExistence type="inferred from homology"/>
<comment type="similarity">
    <text evidence="1 3">Belongs to the short-chain dehydrogenases/reductases (SDR) family.</text>
</comment>
<gene>
    <name evidence="4" type="ORF">NAS2_1030</name>
</gene>
<evidence type="ECO:0000313" key="4">
    <source>
        <dbReference type="EMBL" id="BBE42419.1"/>
    </source>
</evidence>
<dbReference type="GO" id="GO:0016491">
    <property type="term" value="F:oxidoreductase activity"/>
    <property type="evidence" value="ECO:0007669"/>
    <property type="project" value="UniProtKB-KW"/>
</dbReference>
<evidence type="ECO:0000256" key="2">
    <source>
        <dbReference type="ARBA" id="ARBA00023002"/>
    </source>
</evidence>
<dbReference type="EMBL" id="AP018732">
    <property type="protein sequence ID" value="BBE42419.1"/>
    <property type="molecule type" value="Genomic_DNA"/>
</dbReference>
<name>A0A4P2VCV1_9ARCH</name>
<dbReference type="PANTHER" id="PTHR44169:SF6">
    <property type="entry name" value="NADPH-DEPENDENT 1-ACYLDIHYDROXYACETONE PHOSPHATE REDUCTASE"/>
    <property type="match status" value="1"/>
</dbReference>
<dbReference type="PRINTS" id="PR00081">
    <property type="entry name" value="GDHRDH"/>
</dbReference>
<dbReference type="SUPFAM" id="SSF51735">
    <property type="entry name" value="NAD(P)-binding Rossmann-fold domains"/>
    <property type="match status" value="1"/>
</dbReference>
<organism evidence="4 5">
    <name type="scientific">Conexivisphaera calida</name>
    <dbReference type="NCBI Taxonomy" id="1874277"/>
    <lineage>
        <taxon>Archaea</taxon>
        <taxon>Nitrososphaerota</taxon>
        <taxon>Conexivisphaeria</taxon>
        <taxon>Conexivisphaerales</taxon>
        <taxon>Conexivisphaeraceae</taxon>
        <taxon>Conexivisphaera</taxon>
    </lineage>
</organism>
<dbReference type="InterPro" id="IPR036291">
    <property type="entry name" value="NAD(P)-bd_dom_sf"/>
</dbReference>
<dbReference type="Proteomes" id="UP000509448">
    <property type="component" value="Chromosome"/>
</dbReference>
<dbReference type="CDD" id="cd05374">
    <property type="entry name" value="17beta-HSD-like_SDR_c"/>
    <property type="match status" value="1"/>
</dbReference>
<accession>A0A4P2VCV1</accession>